<evidence type="ECO:0000313" key="2">
    <source>
        <dbReference type="Ensembl" id="ENSMMOP00000013718.1"/>
    </source>
</evidence>
<reference evidence="2" key="1">
    <citation type="submission" date="2025-08" db="UniProtKB">
        <authorList>
            <consortium name="Ensembl"/>
        </authorList>
    </citation>
    <scope>IDENTIFICATION</scope>
</reference>
<accession>A0A3Q3WG69</accession>
<dbReference type="GO" id="GO:0031267">
    <property type="term" value="F:small GTPase binding"/>
    <property type="evidence" value="ECO:0007669"/>
    <property type="project" value="TreeGrafter"/>
</dbReference>
<organism evidence="2 3">
    <name type="scientific">Mola mola</name>
    <name type="common">Ocean sunfish</name>
    <name type="synonym">Tetraodon mola</name>
    <dbReference type="NCBI Taxonomy" id="94237"/>
    <lineage>
        <taxon>Eukaryota</taxon>
        <taxon>Metazoa</taxon>
        <taxon>Chordata</taxon>
        <taxon>Craniata</taxon>
        <taxon>Vertebrata</taxon>
        <taxon>Euteleostomi</taxon>
        <taxon>Actinopterygii</taxon>
        <taxon>Neopterygii</taxon>
        <taxon>Teleostei</taxon>
        <taxon>Neoteleostei</taxon>
        <taxon>Acanthomorphata</taxon>
        <taxon>Eupercaria</taxon>
        <taxon>Tetraodontiformes</taxon>
        <taxon>Molidae</taxon>
        <taxon>Mola</taxon>
    </lineage>
</organism>
<evidence type="ECO:0000313" key="3">
    <source>
        <dbReference type="Proteomes" id="UP000261620"/>
    </source>
</evidence>
<dbReference type="GO" id="GO:0016192">
    <property type="term" value="P:vesicle-mediated transport"/>
    <property type="evidence" value="ECO:0007669"/>
    <property type="project" value="InterPro"/>
</dbReference>
<feature type="domain" description="CCZ1/INTU/HSP4 first Longin" evidence="1">
    <location>
        <begin position="17"/>
        <end position="122"/>
    </location>
</feature>
<dbReference type="GO" id="GO:0031410">
    <property type="term" value="C:cytoplasmic vesicle"/>
    <property type="evidence" value="ECO:0007669"/>
    <property type="project" value="TreeGrafter"/>
</dbReference>
<dbReference type="InterPro" id="IPR043987">
    <property type="entry name" value="CCZ1/INTU/HSP4_longin_1"/>
</dbReference>
<dbReference type="GO" id="GO:0031085">
    <property type="term" value="C:BLOC-3 complex"/>
    <property type="evidence" value="ECO:0007669"/>
    <property type="project" value="TreeGrafter"/>
</dbReference>
<dbReference type="InterPro" id="IPR026091">
    <property type="entry name" value="HPS4"/>
</dbReference>
<sequence>MRLRHHLCTLARNAMCSFFFLYDGSKVRGEGDPTREGICYFYPEETPLDRQELLCGQLAGVGRCVSELSVSPVRVLRLRRDKFAIRMKDDLFWALGTSVEVPTVSVCALLDQLINLFRFYNGSVRRSYQIHSRETLAARWAQYLSHLQSGSSELHHIFSCLRTIDSTNVGTPRSTRLILTLSDRMCHNELLCNKQQQKHVQSKTPANTKSHEVHLCTL</sequence>
<dbReference type="Proteomes" id="UP000261620">
    <property type="component" value="Unplaced"/>
</dbReference>
<dbReference type="Ensembl" id="ENSMMOT00000013941.1">
    <property type="protein sequence ID" value="ENSMMOP00000013718.1"/>
    <property type="gene ID" value="ENSMMOG00000010508.1"/>
</dbReference>
<dbReference type="PANTHER" id="PTHR14407:SF9">
    <property type="entry name" value="BLOC-3 COMPLEX MEMBER HPS4"/>
    <property type="match status" value="1"/>
</dbReference>
<keyword evidence="3" id="KW-1185">Reference proteome</keyword>
<proteinExistence type="predicted"/>
<dbReference type="GO" id="GO:0006605">
    <property type="term" value="P:protein targeting"/>
    <property type="evidence" value="ECO:0007669"/>
    <property type="project" value="TreeGrafter"/>
</dbReference>
<reference evidence="2" key="2">
    <citation type="submission" date="2025-09" db="UniProtKB">
        <authorList>
            <consortium name="Ensembl"/>
        </authorList>
    </citation>
    <scope>IDENTIFICATION</scope>
</reference>
<evidence type="ECO:0000259" key="1">
    <source>
        <dbReference type="Pfam" id="PF19031"/>
    </source>
</evidence>
<dbReference type="GO" id="GO:0005085">
    <property type="term" value="F:guanyl-nucleotide exchange factor activity"/>
    <property type="evidence" value="ECO:0007669"/>
    <property type="project" value="TreeGrafter"/>
</dbReference>
<dbReference type="PANTHER" id="PTHR14407">
    <property type="entry name" value="HERMANSKY-PUDLAK SYNDROME 4 PROTEIN LIGHT-EAR PROTEIN-RELATED"/>
    <property type="match status" value="1"/>
</dbReference>
<dbReference type="AlphaFoldDB" id="A0A3Q3WG69"/>
<dbReference type="Pfam" id="PF19031">
    <property type="entry name" value="Intu_longin_1"/>
    <property type="match status" value="1"/>
</dbReference>
<protein>
    <recommendedName>
        <fullName evidence="1">CCZ1/INTU/HSP4 first Longin domain-containing protein</fullName>
    </recommendedName>
</protein>
<dbReference type="GO" id="GO:0005765">
    <property type="term" value="C:lysosomal membrane"/>
    <property type="evidence" value="ECO:0007669"/>
    <property type="project" value="TreeGrafter"/>
</dbReference>
<dbReference type="GO" id="GO:1903232">
    <property type="term" value="P:melanosome assembly"/>
    <property type="evidence" value="ECO:0007669"/>
    <property type="project" value="TreeGrafter"/>
</dbReference>
<name>A0A3Q3WG69_MOLML</name>